<dbReference type="Proteomes" id="UP000013941">
    <property type="component" value="Chromosome"/>
</dbReference>
<dbReference type="HOGENOM" id="CLU_3367658_0_0_14"/>
<dbReference type="AlphaFoldDB" id="R4S0Z9"/>
<evidence type="ECO:0000313" key="1">
    <source>
        <dbReference type="EMBL" id="AGL90444.1"/>
    </source>
</evidence>
<accession>R4S0Z9</accession>
<proteinExistence type="predicted"/>
<protein>
    <submittedName>
        <fullName evidence="1">Uncharacterized protein</fullName>
    </submittedName>
</protein>
<sequence length="35" mass="4282">MMKVPKVILANHYLKTLVKKRLFCFLIFKKIFKKN</sequence>
<keyword evidence="2" id="KW-1185">Reference proteome</keyword>
<dbReference type="EMBL" id="CP002548">
    <property type="protein sequence ID" value="AGL90444.1"/>
    <property type="molecule type" value="Genomic_DNA"/>
</dbReference>
<gene>
    <name evidence="1" type="ORF">SLY_0525</name>
</gene>
<reference evidence="1 2" key="1">
    <citation type="journal article" date="2013" name="BMC Genomics">
        <title>Comparison of the complete genome sequence of two closely related isolates of 'Candidatus Phytoplasma australiense' reveals genome plasticity.</title>
        <authorList>
            <person name="Andersen M.T."/>
            <person name="Liefting L.W."/>
            <person name="Havukkala I."/>
            <person name="Beever R.E."/>
        </authorList>
    </citation>
    <scope>NUCLEOTIDE SEQUENCE [LARGE SCALE GENOMIC DNA]</scope>
    <source>
        <strain evidence="1 2">NZSb11</strain>
    </source>
</reference>
<name>R4S0Z9_PHYAS</name>
<evidence type="ECO:0000313" key="2">
    <source>
        <dbReference type="Proteomes" id="UP000013941"/>
    </source>
</evidence>
<organism evidence="1 2">
    <name type="scientific">Strawberry lethal yellows phytoplasma (CPA) str. NZSb11</name>
    <dbReference type="NCBI Taxonomy" id="980422"/>
    <lineage>
        <taxon>Bacteria</taxon>
        <taxon>Bacillati</taxon>
        <taxon>Mycoplasmatota</taxon>
        <taxon>Mollicutes</taxon>
        <taxon>Acholeplasmatales</taxon>
        <taxon>Acholeplasmataceae</taxon>
        <taxon>Candidatus Phytoplasma</taxon>
        <taxon>16SrXII (Stolbur group)</taxon>
    </lineage>
</organism>
<dbReference type="KEGG" id="nzs:SLY_0525"/>